<accession>A0ABY6LJU2</accession>
<dbReference type="PROSITE" id="PS50275">
    <property type="entry name" value="SAC"/>
    <property type="match status" value="1"/>
</dbReference>
<dbReference type="InterPro" id="IPR034753">
    <property type="entry name" value="hSac2"/>
</dbReference>
<dbReference type="PROSITE" id="PS51791">
    <property type="entry name" value="HSAC2"/>
    <property type="match status" value="1"/>
</dbReference>
<dbReference type="InterPro" id="IPR002013">
    <property type="entry name" value="SAC_dom"/>
</dbReference>
<dbReference type="Pfam" id="PF02383">
    <property type="entry name" value="Syja_N"/>
    <property type="match status" value="1"/>
</dbReference>
<feature type="domain" description="HSac2" evidence="3">
    <location>
        <begin position="559"/>
        <end position="713"/>
    </location>
</feature>
<dbReference type="Pfam" id="PF12456">
    <property type="entry name" value="hSac2"/>
    <property type="match status" value="1"/>
</dbReference>
<dbReference type="PANTHER" id="PTHR45662:SF8">
    <property type="entry name" value="PHOSPHATIDYLINOSITIDE PHOSPHATASE SAC2"/>
    <property type="match status" value="1"/>
</dbReference>
<feature type="domain" description="SAC" evidence="2">
    <location>
        <begin position="120"/>
        <end position="466"/>
    </location>
</feature>
<dbReference type="PANTHER" id="PTHR45662">
    <property type="entry name" value="PHOSPHATIDYLINOSITIDE PHOSPHATASE SAC1"/>
    <property type="match status" value="1"/>
</dbReference>
<feature type="compositionally biased region" description="Acidic residues" evidence="1">
    <location>
        <begin position="828"/>
        <end position="841"/>
    </location>
</feature>
<protein>
    <submittedName>
        <fullName evidence="4">INPP5F</fullName>
    </submittedName>
</protein>
<evidence type="ECO:0000313" key="4">
    <source>
        <dbReference type="EMBL" id="UYV81438.1"/>
    </source>
</evidence>
<evidence type="ECO:0000259" key="3">
    <source>
        <dbReference type="PROSITE" id="PS51791"/>
    </source>
</evidence>
<dbReference type="EMBL" id="CP092882">
    <property type="protein sequence ID" value="UYV81438.1"/>
    <property type="molecule type" value="Genomic_DNA"/>
</dbReference>
<dbReference type="InterPro" id="IPR022158">
    <property type="entry name" value="Inositol_phosphatase"/>
</dbReference>
<evidence type="ECO:0000256" key="1">
    <source>
        <dbReference type="SAM" id="MobiDB-lite"/>
    </source>
</evidence>
<gene>
    <name evidence="4" type="ORF">LAZ67_20001191</name>
</gene>
<reference evidence="4 5" key="1">
    <citation type="submission" date="2022-01" db="EMBL/GenBank/DDBJ databases">
        <title>A chromosomal length assembly of Cordylochernes scorpioides.</title>
        <authorList>
            <person name="Zeh D."/>
            <person name="Zeh J."/>
        </authorList>
    </citation>
    <scope>NUCLEOTIDE SEQUENCE [LARGE SCALE GENOMIC DNA]</scope>
    <source>
        <strain evidence="4">IN4F17</strain>
        <tissue evidence="4">Whole Body</tissue>
    </source>
</reference>
<dbReference type="Proteomes" id="UP001235939">
    <property type="component" value="Chromosome 20"/>
</dbReference>
<evidence type="ECO:0000259" key="2">
    <source>
        <dbReference type="PROSITE" id="PS50275"/>
    </source>
</evidence>
<organism evidence="4 5">
    <name type="scientific">Cordylochernes scorpioides</name>
    <dbReference type="NCBI Taxonomy" id="51811"/>
    <lineage>
        <taxon>Eukaryota</taxon>
        <taxon>Metazoa</taxon>
        <taxon>Ecdysozoa</taxon>
        <taxon>Arthropoda</taxon>
        <taxon>Chelicerata</taxon>
        <taxon>Arachnida</taxon>
        <taxon>Pseudoscorpiones</taxon>
        <taxon>Cheliferoidea</taxon>
        <taxon>Chernetidae</taxon>
        <taxon>Cordylochernes</taxon>
    </lineage>
</organism>
<feature type="region of interest" description="Disordered" evidence="1">
    <location>
        <begin position="802"/>
        <end position="866"/>
    </location>
</feature>
<evidence type="ECO:0000313" key="5">
    <source>
        <dbReference type="Proteomes" id="UP001235939"/>
    </source>
</evidence>
<sequence>MYGGHEVFKIQKVALVPILPGSDLSEVELDVCPFHPCGQYQCSSSPSSSRRTTDSTSLQKTWTNIKSATTARRALLRGPGSQEYCLPSLLILGLGDAVRGGTNLVRAYTDQAWRVEREFLRMFNDTSSFYYSLTGDITTSLQRQHKHPCKNVPLWRRVDDRFFWNKHMLSDLIECEDPLADHWILPIIQGFVQIEHCVLDASIMDLSPTDSSITSFSSLPDKEYTMMLVSRRSRFRAGTRYKRRGVDENGKVANYVETEQIFMHGPHVVSFVQVRGSVPIFWSQPGSRYRPPPRLDRTEAETKEAFSKHFEDELGIYDSQVIVSLVEQNGRERVICQSYLKHVIEYNSPNLTYVSFDFHDYCRGMRFENVSVLIESIKDIIKSMKYCWIDQHGMILEQNGVFRVNCIDCLDRTNIVQTALAKAVMDTQFIKLGLLPPEGDLPVTCRRIFQILWANNGDIISRQYAGTAALKVGGFLGLDTSSNFGVVTEGLDLGDFTRTGERKISGVMKDGYNSASRYYMNRFKDEFRQLTIDLMLGNVVTEDMTNLSPDKDELPEFDPENSERVRLLIEDTKRILVPDNDPVIGGWALIDADPVSGDPNQTEMDTILILTQDRYYVVEYDEQTDRVTSYEKVLLEDLEKIELGPEPSLFKSKHTIMRLHYQVLGQSGYFHSFRNANFRFFNNIVVPIKTDEQAAAGRRVVTEALKVICDTFIFALSNRSFNVPFFQGKLERRKSKVIQCTSSSHCPPTGANHPTRLLGLELPTMPRNISDGQLVSLRSAGTRAFSNMTSHIARFNPMKTFKRNNHQAPVPPPSTLPVQSFYNVDSSSESEEEEEEEEEEEVQKGSQQELSENSESEEGPAGTSMHDTVLESCGILATSSSEALPPSTGPRPRVDVDDFVLESMRKNSDRRLQNFVSGDCPRPNSLRPYIEQDTMGLHLEPPEIHICTDALTPTASSPKESLLHIRGLSKSSEELDRTAPPPFSSSDVSHLLVQEEMAPPVDSDGLSAKMKTSHSESAIQDYSFSLPSPLLSSPIAIKKDLVLSPLSRIAKGVQNLGLNLRHSPSASSSRRNSPEDVTPISEEQRRNCLTRIIEI</sequence>
<keyword evidence="5" id="KW-1185">Reference proteome</keyword>
<proteinExistence type="predicted"/>
<feature type="region of interest" description="Disordered" evidence="1">
    <location>
        <begin position="1059"/>
        <end position="1082"/>
    </location>
</feature>
<feature type="compositionally biased region" description="Polar residues" evidence="1">
    <location>
        <begin position="816"/>
        <end position="825"/>
    </location>
</feature>
<name>A0ABY6LJU2_9ARAC</name>